<evidence type="ECO:0000256" key="5">
    <source>
        <dbReference type="ARBA" id="ARBA00022692"/>
    </source>
</evidence>
<organism evidence="10 11">
    <name type="scientific">Stygiolobus azoricus</name>
    <dbReference type="NCBI Taxonomy" id="41675"/>
    <lineage>
        <taxon>Archaea</taxon>
        <taxon>Thermoproteota</taxon>
        <taxon>Thermoprotei</taxon>
        <taxon>Sulfolobales</taxon>
        <taxon>Sulfolobaceae</taxon>
        <taxon>Stygiolobus</taxon>
    </lineage>
</organism>
<evidence type="ECO:0000313" key="11">
    <source>
        <dbReference type="Proteomes" id="UP000423396"/>
    </source>
</evidence>
<evidence type="ECO:0000313" key="10">
    <source>
        <dbReference type="EMBL" id="QGR20049.1"/>
    </source>
</evidence>
<feature type="transmembrane region" description="Helical" evidence="8">
    <location>
        <begin position="180"/>
        <end position="205"/>
    </location>
</feature>
<keyword evidence="6 8" id="KW-1133">Transmembrane helix</keyword>
<dbReference type="InterPro" id="IPR038731">
    <property type="entry name" value="RgtA/B/C-like"/>
</dbReference>
<dbReference type="GO" id="GO:0005886">
    <property type="term" value="C:plasma membrane"/>
    <property type="evidence" value="ECO:0007669"/>
    <property type="project" value="UniProtKB-SubCell"/>
</dbReference>
<evidence type="ECO:0000256" key="7">
    <source>
        <dbReference type="ARBA" id="ARBA00023136"/>
    </source>
</evidence>
<dbReference type="Pfam" id="PF13231">
    <property type="entry name" value="PMT_2"/>
    <property type="match status" value="1"/>
</dbReference>
<feature type="domain" description="Glycosyltransferase RgtA/B/C/D-like" evidence="9">
    <location>
        <begin position="82"/>
        <end position="206"/>
    </location>
</feature>
<keyword evidence="7 8" id="KW-0472">Membrane</keyword>
<dbReference type="RefSeq" id="WP_156007457.1">
    <property type="nucleotide sequence ID" value="NZ_CP045483.1"/>
</dbReference>
<dbReference type="GO" id="GO:0016763">
    <property type="term" value="F:pentosyltransferase activity"/>
    <property type="evidence" value="ECO:0007669"/>
    <property type="project" value="TreeGrafter"/>
</dbReference>
<protein>
    <submittedName>
        <fullName evidence="10">Glycosyltransferase</fullName>
    </submittedName>
</protein>
<dbReference type="PANTHER" id="PTHR33908">
    <property type="entry name" value="MANNOSYLTRANSFERASE YKCB-RELATED"/>
    <property type="match status" value="1"/>
</dbReference>
<keyword evidence="11" id="KW-1185">Reference proteome</keyword>
<feature type="transmembrane region" description="Helical" evidence="8">
    <location>
        <begin position="12"/>
        <end position="36"/>
    </location>
</feature>
<dbReference type="EMBL" id="CP045483">
    <property type="protein sequence ID" value="QGR20049.1"/>
    <property type="molecule type" value="Genomic_DNA"/>
</dbReference>
<keyword evidence="3" id="KW-0328">Glycosyltransferase</keyword>
<evidence type="ECO:0000256" key="2">
    <source>
        <dbReference type="ARBA" id="ARBA00022475"/>
    </source>
</evidence>
<feature type="transmembrane region" description="Helical" evidence="8">
    <location>
        <begin position="290"/>
        <end position="311"/>
    </location>
</feature>
<feature type="transmembrane region" description="Helical" evidence="8">
    <location>
        <begin position="158"/>
        <end position="174"/>
    </location>
</feature>
<feature type="transmembrane region" description="Helical" evidence="8">
    <location>
        <begin position="343"/>
        <end position="366"/>
    </location>
</feature>
<keyword evidence="4 10" id="KW-0808">Transferase</keyword>
<evidence type="ECO:0000256" key="4">
    <source>
        <dbReference type="ARBA" id="ARBA00022679"/>
    </source>
</evidence>
<dbReference type="OrthoDB" id="85618at2157"/>
<dbReference type="InterPro" id="IPR050297">
    <property type="entry name" value="LipidA_mod_glycosyltrf_83"/>
</dbReference>
<feature type="transmembrane region" description="Helical" evidence="8">
    <location>
        <begin position="217"/>
        <end position="239"/>
    </location>
</feature>
<sequence>MLKEFIIKKSELLSEIALAVMIFLYTYFTVITFAPINGYIGDEVWYPSAAYNILKFIFHITPPMYYPYPQESNIQTYINPEHPPLAKYIMAIFIVLMGYKPLAWRLGSWIMGDLMIVVGFLLARKLVGGELGNIAGLVAAMLIILSPNIWLLHGIAMLDIYVSFFILLSIYFLLSDNLLLASITLGLAFASKESAFPLILPFLYYIGEFKRSPIQRAVYGIGIPVTAFTILSIPIMIYFDGISGWIHNSFLYMLGWDATNGHISLTAIDQISTPWDWFLDIHPFYVGYNFYASTNPFIMWAWVVTTPLAFIIRDLKSIILTMSAWTIWLSFCVVYILGNHTLFSFYVTDFAGIINVYVPVSIFKFYKWISTMRSEKVNNFVKQDNSGSPSNVS</sequence>
<dbReference type="GeneID" id="42799133"/>
<dbReference type="PANTHER" id="PTHR33908:SF11">
    <property type="entry name" value="MEMBRANE PROTEIN"/>
    <property type="match status" value="1"/>
</dbReference>
<gene>
    <name evidence="10" type="ORF">D1868_08645</name>
</gene>
<dbReference type="Proteomes" id="UP000423396">
    <property type="component" value="Chromosome"/>
</dbReference>
<feature type="transmembrane region" description="Helical" evidence="8">
    <location>
        <begin position="318"/>
        <end position="337"/>
    </location>
</feature>
<dbReference type="GO" id="GO:0008610">
    <property type="term" value="P:lipid biosynthetic process"/>
    <property type="evidence" value="ECO:0007669"/>
    <property type="project" value="UniProtKB-ARBA"/>
</dbReference>
<dbReference type="KEGG" id="sazo:D1868_08645"/>
<proteinExistence type="predicted"/>
<dbReference type="AlphaFoldDB" id="A0A650CQE0"/>
<keyword evidence="5 8" id="KW-0812">Transmembrane</keyword>
<accession>A0A650CQE0</accession>
<feature type="transmembrane region" description="Helical" evidence="8">
    <location>
        <begin position="133"/>
        <end position="151"/>
    </location>
</feature>
<evidence type="ECO:0000259" key="9">
    <source>
        <dbReference type="Pfam" id="PF13231"/>
    </source>
</evidence>
<reference evidence="10 11" key="1">
    <citation type="submission" date="2019-10" db="EMBL/GenBank/DDBJ databases">
        <title>Genome Sequences from Six Type Strain Members of the Archaeal Family Sulfolobaceae: Acidianus ambivalens, Acidianus infernus, Metallosphaera prunae, Stygiolobus azoricus, Sulfolobus metallicus, and Sulfurisphaera ohwakuensis.</title>
        <authorList>
            <person name="Counts J.A."/>
            <person name="Kelly R.M."/>
        </authorList>
    </citation>
    <scope>NUCLEOTIDE SEQUENCE [LARGE SCALE GENOMIC DNA]</scope>
    <source>
        <strain evidence="10 11">FC6</strain>
    </source>
</reference>
<evidence type="ECO:0000256" key="3">
    <source>
        <dbReference type="ARBA" id="ARBA00022676"/>
    </source>
</evidence>
<comment type="subcellular location">
    <subcellularLocation>
        <location evidence="1">Cell membrane</location>
        <topology evidence="1">Multi-pass membrane protein</topology>
    </subcellularLocation>
</comment>
<evidence type="ECO:0000256" key="1">
    <source>
        <dbReference type="ARBA" id="ARBA00004651"/>
    </source>
</evidence>
<feature type="transmembrane region" description="Helical" evidence="8">
    <location>
        <begin position="85"/>
        <end position="102"/>
    </location>
</feature>
<name>A0A650CQE0_9CREN</name>
<keyword evidence="2" id="KW-1003">Cell membrane</keyword>
<evidence type="ECO:0000256" key="8">
    <source>
        <dbReference type="SAM" id="Phobius"/>
    </source>
</evidence>
<evidence type="ECO:0000256" key="6">
    <source>
        <dbReference type="ARBA" id="ARBA00022989"/>
    </source>
</evidence>